<name>A0A9D3YYA8_DREPO</name>
<dbReference type="EMBL" id="JAIWYP010000014">
    <property type="protein sequence ID" value="KAH3708204.1"/>
    <property type="molecule type" value="Genomic_DNA"/>
</dbReference>
<gene>
    <name evidence="1" type="ORF">DPMN_067646</name>
</gene>
<dbReference type="AlphaFoldDB" id="A0A9D3YYA8"/>
<sequence>MLTVFPKKQAFTCEVKVGGERDYLCISSRWNIIMKLLLCNIQRRYQLCVRRNENALVLHRVLRLSG</sequence>
<dbReference type="Proteomes" id="UP000828390">
    <property type="component" value="Unassembled WGS sequence"/>
</dbReference>
<keyword evidence="2" id="KW-1185">Reference proteome</keyword>
<organism evidence="1 2">
    <name type="scientific">Dreissena polymorpha</name>
    <name type="common">Zebra mussel</name>
    <name type="synonym">Mytilus polymorpha</name>
    <dbReference type="NCBI Taxonomy" id="45954"/>
    <lineage>
        <taxon>Eukaryota</taxon>
        <taxon>Metazoa</taxon>
        <taxon>Spiralia</taxon>
        <taxon>Lophotrochozoa</taxon>
        <taxon>Mollusca</taxon>
        <taxon>Bivalvia</taxon>
        <taxon>Autobranchia</taxon>
        <taxon>Heteroconchia</taxon>
        <taxon>Euheterodonta</taxon>
        <taxon>Imparidentia</taxon>
        <taxon>Neoheterodontei</taxon>
        <taxon>Myida</taxon>
        <taxon>Dreissenoidea</taxon>
        <taxon>Dreissenidae</taxon>
        <taxon>Dreissena</taxon>
    </lineage>
</organism>
<comment type="caution">
    <text evidence="1">The sequence shown here is derived from an EMBL/GenBank/DDBJ whole genome shotgun (WGS) entry which is preliminary data.</text>
</comment>
<evidence type="ECO:0000313" key="2">
    <source>
        <dbReference type="Proteomes" id="UP000828390"/>
    </source>
</evidence>
<accession>A0A9D3YYA8</accession>
<reference evidence="1" key="2">
    <citation type="submission" date="2020-11" db="EMBL/GenBank/DDBJ databases">
        <authorList>
            <person name="McCartney M.A."/>
            <person name="Auch B."/>
            <person name="Kono T."/>
            <person name="Mallez S."/>
            <person name="Becker A."/>
            <person name="Gohl D.M."/>
            <person name="Silverstein K.A.T."/>
            <person name="Koren S."/>
            <person name="Bechman K.B."/>
            <person name="Herman A."/>
            <person name="Abrahante J.E."/>
            <person name="Garbe J."/>
        </authorList>
    </citation>
    <scope>NUCLEOTIDE SEQUENCE</scope>
    <source>
        <strain evidence="1">Duluth1</strain>
        <tissue evidence="1">Whole animal</tissue>
    </source>
</reference>
<protein>
    <submittedName>
        <fullName evidence="1">Uncharacterized protein</fullName>
    </submittedName>
</protein>
<proteinExistence type="predicted"/>
<evidence type="ECO:0000313" key="1">
    <source>
        <dbReference type="EMBL" id="KAH3708204.1"/>
    </source>
</evidence>
<reference evidence="1" key="1">
    <citation type="journal article" date="2019" name="bioRxiv">
        <title>The Genome of the Zebra Mussel, Dreissena polymorpha: A Resource for Invasive Species Research.</title>
        <authorList>
            <person name="McCartney M.A."/>
            <person name="Auch B."/>
            <person name="Kono T."/>
            <person name="Mallez S."/>
            <person name="Zhang Y."/>
            <person name="Obille A."/>
            <person name="Becker A."/>
            <person name="Abrahante J.E."/>
            <person name="Garbe J."/>
            <person name="Badalamenti J.P."/>
            <person name="Herman A."/>
            <person name="Mangelson H."/>
            <person name="Liachko I."/>
            <person name="Sullivan S."/>
            <person name="Sone E.D."/>
            <person name="Koren S."/>
            <person name="Silverstein K.A.T."/>
            <person name="Beckman K.B."/>
            <person name="Gohl D.M."/>
        </authorList>
    </citation>
    <scope>NUCLEOTIDE SEQUENCE</scope>
    <source>
        <strain evidence="1">Duluth1</strain>
        <tissue evidence="1">Whole animal</tissue>
    </source>
</reference>